<proteinExistence type="predicted"/>
<dbReference type="PANTHER" id="PTHR42852">
    <property type="entry name" value="THIOL:DISULFIDE INTERCHANGE PROTEIN DSBE"/>
    <property type="match status" value="1"/>
</dbReference>
<reference evidence="1 2" key="1">
    <citation type="journal article" date="2021" name="Environ. Microbiol.">
        <title>Gene family expansions and transcriptome signatures uncover fungal adaptations to wood decay.</title>
        <authorList>
            <person name="Hage H."/>
            <person name="Miyauchi S."/>
            <person name="Viragh M."/>
            <person name="Drula E."/>
            <person name="Min B."/>
            <person name="Chaduli D."/>
            <person name="Navarro D."/>
            <person name="Favel A."/>
            <person name="Norest M."/>
            <person name="Lesage-Meessen L."/>
            <person name="Balint B."/>
            <person name="Merenyi Z."/>
            <person name="de Eugenio L."/>
            <person name="Morin E."/>
            <person name="Martinez A.T."/>
            <person name="Baldrian P."/>
            <person name="Stursova M."/>
            <person name="Martinez M.J."/>
            <person name="Novotny C."/>
            <person name="Magnuson J.K."/>
            <person name="Spatafora J.W."/>
            <person name="Maurice S."/>
            <person name="Pangilinan J."/>
            <person name="Andreopoulos W."/>
            <person name="LaButti K."/>
            <person name="Hundley H."/>
            <person name="Na H."/>
            <person name="Kuo A."/>
            <person name="Barry K."/>
            <person name="Lipzen A."/>
            <person name="Henrissat B."/>
            <person name="Riley R."/>
            <person name="Ahrendt S."/>
            <person name="Nagy L.G."/>
            <person name="Grigoriev I.V."/>
            <person name="Martin F."/>
            <person name="Rosso M.N."/>
        </authorList>
    </citation>
    <scope>NUCLEOTIDE SEQUENCE [LARGE SCALE GENOMIC DNA]</scope>
    <source>
        <strain evidence="1 2">CIRM-BRFM 1785</strain>
    </source>
</reference>
<dbReference type="InterPro" id="IPR050553">
    <property type="entry name" value="Thioredoxin_ResA/DsbE_sf"/>
</dbReference>
<dbReference type="SUPFAM" id="SSF52833">
    <property type="entry name" value="Thioredoxin-like"/>
    <property type="match status" value="1"/>
</dbReference>
<gene>
    <name evidence="1" type="ORF">C8Q71DRAFT_526091</name>
</gene>
<comment type="caution">
    <text evidence="1">The sequence shown here is derived from an EMBL/GenBank/DDBJ whole genome shotgun (WGS) entry which is preliminary data.</text>
</comment>
<evidence type="ECO:0000313" key="1">
    <source>
        <dbReference type="EMBL" id="KAH9838373.1"/>
    </source>
</evidence>
<dbReference type="InterPro" id="IPR036249">
    <property type="entry name" value="Thioredoxin-like_sf"/>
</dbReference>
<evidence type="ECO:0008006" key="3">
    <source>
        <dbReference type="Google" id="ProtNLM"/>
    </source>
</evidence>
<dbReference type="Gene3D" id="3.40.30.10">
    <property type="entry name" value="Glutaredoxin"/>
    <property type="match status" value="1"/>
</dbReference>
<dbReference type="Proteomes" id="UP000814176">
    <property type="component" value="Unassembled WGS sequence"/>
</dbReference>
<name>A0ABQ8KJP8_9APHY</name>
<evidence type="ECO:0000313" key="2">
    <source>
        <dbReference type="Proteomes" id="UP000814176"/>
    </source>
</evidence>
<dbReference type="EMBL" id="JADCUA010000007">
    <property type="protein sequence ID" value="KAH9838373.1"/>
    <property type="molecule type" value="Genomic_DNA"/>
</dbReference>
<dbReference type="RefSeq" id="XP_047780288.1">
    <property type="nucleotide sequence ID" value="XM_047919131.1"/>
</dbReference>
<sequence>MASPTGRESPQELAAMNDFRTSIWSVFQPLYEDKWDQARWDAAVARFRAAHDPAVVDRFMKKARLPTWEALEEQMKKGPPAFLRPGWRSPLLGKRVDLSWLDSDAFECVRPSKDGWRSKKVVVIEFWASWCRPCHVVCDILSRISATKPDAKVITFNHEGIFNKTEIDRSIVQNFIDGRGDMNYPIYIDSHRVAVQGLFEPGQNLSIPLAFIITTKDQVVHWVGNPEEMAAPLEKALRSP</sequence>
<dbReference type="PANTHER" id="PTHR42852:SF13">
    <property type="entry name" value="PROTEIN DIPZ"/>
    <property type="match status" value="1"/>
</dbReference>
<organism evidence="1 2">
    <name type="scientific">Rhodofomes roseus</name>
    <dbReference type="NCBI Taxonomy" id="34475"/>
    <lineage>
        <taxon>Eukaryota</taxon>
        <taxon>Fungi</taxon>
        <taxon>Dikarya</taxon>
        <taxon>Basidiomycota</taxon>
        <taxon>Agaricomycotina</taxon>
        <taxon>Agaricomycetes</taxon>
        <taxon>Polyporales</taxon>
        <taxon>Rhodofomes</taxon>
    </lineage>
</organism>
<keyword evidence="2" id="KW-1185">Reference proteome</keyword>
<dbReference type="GeneID" id="71999863"/>
<protein>
    <recommendedName>
        <fullName evidence="3">Thioredoxin domain-containing protein</fullName>
    </recommendedName>
</protein>
<accession>A0ABQ8KJP8</accession>